<dbReference type="OrthoDB" id="24527at10239"/>
<sequence>MSSYSATMIIKDMNGNPTSAGGSFGNINLDGRLSIESAINAAKEVFKNECTVSKLDYMGFAIEKTNRFVDYKKPLMIDTNLKANEVEYLL</sequence>
<dbReference type="Proteomes" id="UP000029889">
    <property type="component" value="Segment"/>
</dbReference>
<dbReference type="KEGG" id="vg:22111350"/>
<reference evidence="1 2" key="1">
    <citation type="submission" date="2014-09" db="EMBL/GenBank/DDBJ databases">
        <authorList>
            <person name="Lapin J.S."/>
            <person name="Pope W.H."/>
            <person name="Hua J."/>
            <person name="Ford M.E."/>
            <person name="Conway J.F."/>
            <person name="Hatfull G.F."/>
            <person name="Hendrix R.W."/>
        </authorList>
    </citation>
    <scope>NUCLEOTIDE SEQUENCE [LARGE SCALE GENOMIC DNA]</scope>
</reference>
<keyword evidence="2" id="KW-1185">Reference proteome</keyword>
<name>A0A097EXR7_9CAUD</name>
<proteinExistence type="predicted"/>
<evidence type="ECO:0000313" key="2">
    <source>
        <dbReference type="Proteomes" id="UP000029889"/>
    </source>
</evidence>
<organism evidence="1 2">
    <name type="scientific">Escherichia phage 121Q</name>
    <dbReference type="NCBI Taxonomy" id="1555202"/>
    <lineage>
        <taxon>Viruses</taxon>
        <taxon>Duplodnaviria</taxon>
        <taxon>Heunggongvirae</taxon>
        <taxon>Uroviricota</taxon>
        <taxon>Caudoviricetes</taxon>
        <taxon>Asteriusvirus</taxon>
        <taxon>Asteriusvirus av121Q</taxon>
    </lineage>
</organism>
<evidence type="ECO:0000313" key="1">
    <source>
        <dbReference type="EMBL" id="AIT14200.1"/>
    </source>
</evidence>
<accession>A0A097EXR7</accession>
<dbReference type="GeneID" id="22111350"/>
<dbReference type="EMBL" id="KM507819">
    <property type="protein sequence ID" value="AIT14200.1"/>
    <property type="molecule type" value="Genomic_DNA"/>
</dbReference>
<dbReference type="RefSeq" id="YP_009101897.1">
    <property type="nucleotide sequence ID" value="NC_025447.1"/>
</dbReference>
<gene>
    <name evidence="1" type="primary">310</name>
    <name evidence="1" type="ORF">PBI_121Q_310</name>
</gene>
<protein>
    <submittedName>
        <fullName evidence="1">Uncharacterized protein</fullName>
    </submittedName>
</protein>